<evidence type="ECO:0000313" key="2">
    <source>
        <dbReference type="Proteomes" id="UP000257109"/>
    </source>
</evidence>
<comment type="caution">
    <text evidence="1">The sequence shown here is derived from an EMBL/GenBank/DDBJ whole genome shotgun (WGS) entry which is preliminary data.</text>
</comment>
<dbReference type="AlphaFoldDB" id="A0A371F5V9"/>
<name>A0A371F5V9_MUCPR</name>
<dbReference type="OrthoDB" id="1569791at2759"/>
<protein>
    <submittedName>
        <fullName evidence="1">Uncharacterized protein</fullName>
    </submittedName>
</protein>
<accession>A0A371F5V9</accession>
<dbReference type="EMBL" id="QJKJ01010447">
    <property type="protein sequence ID" value="RDX73661.1"/>
    <property type="molecule type" value="Genomic_DNA"/>
</dbReference>
<proteinExistence type="predicted"/>
<evidence type="ECO:0000313" key="1">
    <source>
        <dbReference type="EMBL" id="RDX73661.1"/>
    </source>
</evidence>
<organism evidence="1 2">
    <name type="scientific">Mucuna pruriens</name>
    <name type="common">Velvet bean</name>
    <name type="synonym">Dolichos pruriens</name>
    <dbReference type="NCBI Taxonomy" id="157652"/>
    <lineage>
        <taxon>Eukaryota</taxon>
        <taxon>Viridiplantae</taxon>
        <taxon>Streptophyta</taxon>
        <taxon>Embryophyta</taxon>
        <taxon>Tracheophyta</taxon>
        <taxon>Spermatophyta</taxon>
        <taxon>Magnoliopsida</taxon>
        <taxon>eudicotyledons</taxon>
        <taxon>Gunneridae</taxon>
        <taxon>Pentapetalae</taxon>
        <taxon>rosids</taxon>
        <taxon>fabids</taxon>
        <taxon>Fabales</taxon>
        <taxon>Fabaceae</taxon>
        <taxon>Papilionoideae</taxon>
        <taxon>50 kb inversion clade</taxon>
        <taxon>NPAAA clade</taxon>
        <taxon>indigoferoid/millettioid clade</taxon>
        <taxon>Phaseoleae</taxon>
        <taxon>Mucuna</taxon>
    </lineage>
</organism>
<sequence length="62" mass="6895">MLSYSDFPRASDSTVKTVMALTNPSRTSFMVQYSNVLGTEEPHQSIPNLMVKLCRSDNIVGE</sequence>
<dbReference type="Proteomes" id="UP000257109">
    <property type="component" value="Unassembled WGS sequence"/>
</dbReference>
<feature type="non-terminal residue" evidence="1">
    <location>
        <position position="1"/>
    </location>
</feature>
<reference evidence="1" key="1">
    <citation type="submission" date="2018-05" db="EMBL/GenBank/DDBJ databases">
        <title>Draft genome of Mucuna pruriens seed.</title>
        <authorList>
            <person name="Nnadi N.E."/>
            <person name="Vos R."/>
            <person name="Hasami M.H."/>
            <person name="Devisetty U.K."/>
            <person name="Aguiy J.C."/>
        </authorList>
    </citation>
    <scope>NUCLEOTIDE SEQUENCE [LARGE SCALE GENOMIC DNA]</scope>
    <source>
        <strain evidence="1">JCA_2017</strain>
    </source>
</reference>
<keyword evidence="2" id="KW-1185">Reference proteome</keyword>
<gene>
    <name evidence="1" type="ORF">CR513_46703</name>
</gene>
<feature type="non-terminal residue" evidence="1">
    <location>
        <position position="62"/>
    </location>
</feature>